<evidence type="ECO:0000313" key="3">
    <source>
        <dbReference type="EMBL" id="WPX75491.1"/>
    </source>
</evidence>
<dbReference type="SMART" id="SM00857">
    <property type="entry name" value="Resolvase"/>
    <property type="match status" value="1"/>
</dbReference>
<evidence type="ECO:0000259" key="1">
    <source>
        <dbReference type="PROSITE" id="PS51736"/>
    </source>
</evidence>
<dbReference type="EMBL" id="CP136422">
    <property type="protein sequence ID" value="WPX75491.1"/>
    <property type="molecule type" value="Genomic_DNA"/>
</dbReference>
<sequence>MNTLERDCIYLRKSRADREAEARGEEETLARHERILLDLAKRRGCHIGAIYREVVSGETISARPVMQRLLQEVESGMWDGVLVVEVERLARGDSIDQGVVARAFQYSDTKIITPAKTYDPNNEFDEEYFEFGLFMSRREYKTIKRRLNAGRLSSVQEGKYCGNKPPYGYERVKLQGKGFSLRPVPAQAQIVRLMYNWYAYGVSGERLGMQKIARKLNEMGIPTLSGKPWSPATVVNILDNPVYTGKIRWNRRKAVNKIEDGAVVKTRPRSNDYIISDGLHEPIISQELYDLAQCYRQQNPPRPIGVMNAVKNPLSGLVHCGKCGHSMVRRPYANRKQEDTLLCPYTSCDNVSSRLSLVEKAVIAGLAELVQSYKVNDTLNDNNGVDIIAAKEKILVEKRAELDNLTAQKTRQYDLLEQGVYTTEIFLERSGATAKQIRDCSAAIERISSELDHDRELLAQKFNFIPKCEHLLSNYWDWDIPTRNSVLKELIERIDYTKDSKNGFKHGDEITFTLDIYPKIQ</sequence>
<gene>
    <name evidence="3" type="ORF">BLCOC_38530</name>
</gene>
<dbReference type="Proteomes" id="UP001325248">
    <property type="component" value="Chromosome"/>
</dbReference>
<dbReference type="Pfam" id="PF00239">
    <property type="entry name" value="Resolvase"/>
    <property type="match status" value="1"/>
</dbReference>
<dbReference type="PANTHER" id="PTHR30461:SF23">
    <property type="entry name" value="DNA RECOMBINASE-RELATED"/>
    <property type="match status" value="1"/>
</dbReference>
<dbReference type="InterPro" id="IPR006119">
    <property type="entry name" value="Resolv_N"/>
</dbReference>
<dbReference type="SUPFAM" id="SSF53041">
    <property type="entry name" value="Resolvase-like"/>
    <property type="match status" value="1"/>
</dbReference>
<evidence type="ECO:0008006" key="5">
    <source>
        <dbReference type="Google" id="ProtNLM"/>
    </source>
</evidence>
<dbReference type="PANTHER" id="PTHR30461">
    <property type="entry name" value="DNA-INVERTASE FROM LAMBDOID PROPHAGE"/>
    <property type="match status" value="1"/>
</dbReference>
<feature type="domain" description="Resolvase/invertase-type recombinase catalytic" evidence="1">
    <location>
        <begin position="6"/>
        <end position="158"/>
    </location>
</feature>
<name>A0ABZ0UE14_9FIRM</name>
<dbReference type="InterPro" id="IPR011109">
    <property type="entry name" value="DNA_bind_recombinase_dom"/>
</dbReference>
<dbReference type="PROSITE" id="PS51736">
    <property type="entry name" value="RECOMBINASES_3"/>
    <property type="match status" value="1"/>
</dbReference>
<dbReference type="CDD" id="cd00338">
    <property type="entry name" value="Ser_Recombinase"/>
    <property type="match status" value="1"/>
</dbReference>
<dbReference type="Pfam" id="PF07508">
    <property type="entry name" value="Recombinase"/>
    <property type="match status" value="1"/>
</dbReference>
<protein>
    <recommendedName>
        <fullName evidence="5">DNA invertase Pin-like site-specific DNA recombinase</fullName>
    </recommendedName>
</protein>
<dbReference type="Gene3D" id="3.40.50.1390">
    <property type="entry name" value="Resolvase, N-terminal catalytic domain"/>
    <property type="match status" value="1"/>
</dbReference>
<reference evidence="3" key="1">
    <citation type="submission" date="2023-10" db="EMBL/GenBank/DDBJ databases">
        <title>Genome sequence of Blautia coccoides DSM 935.</title>
        <authorList>
            <person name="Boeer T."/>
            <person name="Bengelsdorf F.R."/>
            <person name="Daniel R."/>
            <person name="Poehlein A."/>
        </authorList>
    </citation>
    <scope>NUCLEOTIDE SEQUENCE [LARGE SCALE GENOMIC DNA]</scope>
    <source>
        <strain evidence="3">DSM 935</strain>
    </source>
</reference>
<accession>A0ABZ0UE14</accession>
<dbReference type="Pfam" id="PF13408">
    <property type="entry name" value="Zn_ribbon_recom"/>
    <property type="match status" value="1"/>
</dbReference>
<dbReference type="Gene3D" id="3.90.1750.20">
    <property type="entry name" value="Putative Large Serine Recombinase, Chain B, Domain 2"/>
    <property type="match status" value="1"/>
</dbReference>
<dbReference type="PROSITE" id="PS51737">
    <property type="entry name" value="RECOMBINASE_DNA_BIND"/>
    <property type="match status" value="1"/>
</dbReference>
<keyword evidence="4" id="KW-1185">Reference proteome</keyword>
<proteinExistence type="predicted"/>
<dbReference type="InterPro" id="IPR036162">
    <property type="entry name" value="Resolvase-like_N_sf"/>
</dbReference>
<evidence type="ECO:0000259" key="2">
    <source>
        <dbReference type="PROSITE" id="PS51737"/>
    </source>
</evidence>
<organism evidence="3 4">
    <name type="scientific">Blautia producta</name>
    <dbReference type="NCBI Taxonomy" id="33035"/>
    <lineage>
        <taxon>Bacteria</taxon>
        <taxon>Bacillati</taxon>
        <taxon>Bacillota</taxon>
        <taxon>Clostridia</taxon>
        <taxon>Lachnospirales</taxon>
        <taxon>Lachnospiraceae</taxon>
        <taxon>Blautia</taxon>
    </lineage>
</organism>
<feature type="domain" description="Recombinase" evidence="2">
    <location>
        <begin position="166"/>
        <end position="303"/>
    </location>
</feature>
<evidence type="ECO:0000313" key="4">
    <source>
        <dbReference type="Proteomes" id="UP001325248"/>
    </source>
</evidence>
<dbReference type="InterPro" id="IPR038109">
    <property type="entry name" value="DNA_bind_recomb_sf"/>
</dbReference>
<dbReference type="InterPro" id="IPR050639">
    <property type="entry name" value="SSR_resolvase"/>
</dbReference>
<dbReference type="InterPro" id="IPR025827">
    <property type="entry name" value="Zn_ribbon_recom_dom"/>
</dbReference>